<dbReference type="RefSeq" id="WP_179785968.1">
    <property type="nucleotide sequence ID" value="NZ_BAAARR010000004.1"/>
</dbReference>
<dbReference type="CDD" id="cd04301">
    <property type="entry name" value="NAT_SF"/>
    <property type="match status" value="1"/>
</dbReference>
<keyword evidence="1 4" id="KW-0808">Transferase</keyword>
<evidence type="ECO:0000259" key="3">
    <source>
        <dbReference type="PROSITE" id="PS51186"/>
    </source>
</evidence>
<dbReference type="PROSITE" id="PS51186">
    <property type="entry name" value="GNAT"/>
    <property type="match status" value="1"/>
</dbReference>
<reference evidence="4 5" key="1">
    <citation type="submission" date="2020-07" db="EMBL/GenBank/DDBJ databases">
        <title>Sequencing the genomes of 1000 actinobacteria strains.</title>
        <authorList>
            <person name="Klenk H.-P."/>
        </authorList>
    </citation>
    <scope>NUCLEOTIDE SEQUENCE [LARGE SCALE GENOMIC DNA]</scope>
    <source>
        <strain evidence="4 5">DSM 18448</strain>
    </source>
</reference>
<keyword evidence="2" id="KW-0012">Acyltransferase</keyword>
<feature type="domain" description="N-acetyltransferase" evidence="3">
    <location>
        <begin position="11"/>
        <end position="149"/>
    </location>
</feature>
<organism evidence="4 5">
    <name type="scientific">Actinopolymorpha rutila</name>
    <dbReference type="NCBI Taxonomy" id="446787"/>
    <lineage>
        <taxon>Bacteria</taxon>
        <taxon>Bacillati</taxon>
        <taxon>Actinomycetota</taxon>
        <taxon>Actinomycetes</taxon>
        <taxon>Propionibacteriales</taxon>
        <taxon>Actinopolymorphaceae</taxon>
        <taxon>Actinopolymorpha</taxon>
    </lineage>
</organism>
<dbReference type="EMBL" id="JACBZH010000001">
    <property type="protein sequence ID" value="NYH87994.1"/>
    <property type="molecule type" value="Genomic_DNA"/>
</dbReference>
<sequence>MTEHEEHRESAVVRPASSADRTGITRLLRHLHAAGAEGTTLPRVRQEAQTFVATKDEQVAGLVVATLVDYGIEAYGTVEELVVEPGSRGRGLGRSLLDRGLSWLAASGAEVVFVSALDEDVVTFYASAGFTPCTGPWLAWVPNRNPACE</sequence>
<gene>
    <name evidence="4" type="ORF">F4554_000632</name>
</gene>
<dbReference type="PANTHER" id="PTHR43877">
    <property type="entry name" value="AMINOALKYLPHOSPHONATE N-ACETYLTRANSFERASE-RELATED-RELATED"/>
    <property type="match status" value="1"/>
</dbReference>
<proteinExistence type="predicted"/>
<dbReference type="SUPFAM" id="SSF55729">
    <property type="entry name" value="Acyl-CoA N-acyltransferases (Nat)"/>
    <property type="match status" value="1"/>
</dbReference>
<evidence type="ECO:0000313" key="4">
    <source>
        <dbReference type="EMBL" id="NYH87994.1"/>
    </source>
</evidence>
<dbReference type="Gene3D" id="3.40.630.30">
    <property type="match status" value="1"/>
</dbReference>
<dbReference type="AlphaFoldDB" id="A0A852Z4V5"/>
<dbReference type="InterPro" id="IPR016181">
    <property type="entry name" value="Acyl_CoA_acyltransferase"/>
</dbReference>
<dbReference type="InterPro" id="IPR000182">
    <property type="entry name" value="GNAT_dom"/>
</dbReference>
<dbReference type="GO" id="GO:0016747">
    <property type="term" value="F:acyltransferase activity, transferring groups other than amino-acyl groups"/>
    <property type="evidence" value="ECO:0007669"/>
    <property type="project" value="InterPro"/>
</dbReference>
<accession>A0A852Z4V5</accession>
<dbReference type="Pfam" id="PF13508">
    <property type="entry name" value="Acetyltransf_7"/>
    <property type="match status" value="1"/>
</dbReference>
<evidence type="ECO:0000313" key="5">
    <source>
        <dbReference type="Proteomes" id="UP000579605"/>
    </source>
</evidence>
<protein>
    <submittedName>
        <fullName evidence="4">Putative N-acetyltransferase YhbS</fullName>
    </submittedName>
</protein>
<evidence type="ECO:0000256" key="2">
    <source>
        <dbReference type="ARBA" id="ARBA00023315"/>
    </source>
</evidence>
<keyword evidence="5" id="KW-1185">Reference proteome</keyword>
<dbReference type="Proteomes" id="UP000579605">
    <property type="component" value="Unassembled WGS sequence"/>
</dbReference>
<comment type="caution">
    <text evidence="4">The sequence shown here is derived from an EMBL/GenBank/DDBJ whole genome shotgun (WGS) entry which is preliminary data.</text>
</comment>
<name>A0A852Z4V5_9ACTN</name>
<dbReference type="InterPro" id="IPR050832">
    <property type="entry name" value="Bact_Acetyltransf"/>
</dbReference>
<evidence type="ECO:0000256" key="1">
    <source>
        <dbReference type="ARBA" id="ARBA00022679"/>
    </source>
</evidence>